<comment type="caution">
    <text evidence="1">The sequence shown here is derived from an EMBL/GenBank/DDBJ whole genome shotgun (WGS) entry which is preliminary data.</text>
</comment>
<dbReference type="AlphaFoldDB" id="A0A9W7C3A7"/>
<dbReference type="PANTHER" id="PTHR16128">
    <property type="entry name" value="FAD/NAD(P)-BINDING OXIDOREDUCTASE FAMILY PROTEIN"/>
    <property type="match status" value="1"/>
</dbReference>
<evidence type="ECO:0000313" key="1">
    <source>
        <dbReference type="EMBL" id="GMI01458.1"/>
    </source>
</evidence>
<evidence type="ECO:0008006" key="3">
    <source>
        <dbReference type="Google" id="ProtNLM"/>
    </source>
</evidence>
<evidence type="ECO:0000313" key="2">
    <source>
        <dbReference type="Proteomes" id="UP001165122"/>
    </source>
</evidence>
<keyword evidence="2" id="KW-1185">Reference proteome</keyword>
<proteinExistence type="predicted"/>
<dbReference type="EMBL" id="BRXW01000034">
    <property type="protein sequence ID" value="GMI01458.1"/>
    <property type="molecule type" value="Genomic_DNA"/>
</dbReference>
<dbReference type="Proteomes" id="UP001165122">
    <property type="component" value="Unassembled WGS sequence"/>
</dbReference>
<dbReference type="Pfam" id="PF13450">
    <property type="entry name" value="NAD_binding_8"/>
    <property type="match status" value="1"/>
</dbReference>
<organism evidence="1 2">
    <name type="scientific">Triparma laevis f. longispina</name>
    <dbReference type="NCBI Taxonomy" id="1714387"/>
    <lineage>
        <taxon>Eukaryota</taxon>
        <taxon>Sar</taxon>
        <taxon>Stramenopiles</taxon>
        <taxon>Ochrophyta</taxon>
        <taxon>Bolidophyceae</taxon>
        <taxon>Parmales</taxon>
        <taxon>Triparmaceae</taxon>
        <taxon>Triparma</taxon>
    </lineage>
</organism>
<dbReference type="OrthoDB" id="417877at2759"/>
<gene>
    <name evidence="1" type="ORF">TrLO_g4923</name>
</gene>
<reference evidence="2" key="1">
    <citation type="journal article" date="2023" name="Commun. Biol.">
        <title>Genome analysis of Parmales, the sister group of diatoms, reveals the evolutionary specialization of diatoms from phago-mixotrophs to photoautotrophs.</title>
        <authorList>
            <person name="Ban H."/>
            <person name="Sato S."/>
            <person name="Yoshikawa S."/>
            <person name="Yamada K."/>
            <person name="Nakamura Y."/>
            <person name="Ichinomiya M."/>
            <person name="Sato N."/>
            <person name="Blanc-Mathieu R."/>
            <person name="Endo H."/>
            <person name="Kuwata A."/>
            <person name="Ogata H."/>
        </authorList>
    </citation>
    <scope>NUCLEOTIDE SEQUENCE [LARGE SCALE GENOMIC DNA]</scope>
    <source>
        <strain evidence="2">NIES 3700</strain>
    </source>
</reference>
<dbReference type="Gene3D" id="3.50.50.60">
    <property type="entry name" value="FAD/NAD(P)-binding domain"/>
    <property type="match status" value="1"/>
</dbReference>
<protein>
    <recommendedName>
        <fullName evidence="3">Amine oxidase domain-containing protein</fullName>
    </recommendedName>
</protein>
<name>A0A9W7C3A7_9STRA</name>
<sequence length="406" mass="43883">MSSALQTVAIIGGGISGLSCAQHLAKTNKFVPTVFDTGRLRPGGRCSSRQPEDSPASTFDHCVVDHATQIIRVPPSYTEFKSQVETWLSDGVLASFPPNSIQSITAQSKVAQPIADMEAYYGIGGMQSIPLSLSSGINVVQDCWVSPSNGVKLKGGKWVVKSKGEELGSFDKLVIAHNGKCADRLMSKTPAKELHNLLRVNFADRVSKSGGKRMTLNSIYSLSFVIPEGSELGTKFDGISCYVKNNKNLKFISSNSRKHQTSLSSSPKEVWTVLSSASFGKKFKGPQENLPQELASNVTELLLGSVVEVFGLEENLNPEETKLQLWGAGVPLNTWGEEGYLYDAENNVGCVGDWLTEPSVAGAWESGRRLALFMDSGDIHTKNSVGIETGEWKYNDNVNDNGLGDV</sequence>
<accession>A0A9W7C3A7</accession>
<dbReference type="InterPro" id="IPR036188">
    <property type="entry name" value="FAD/NAD-bd_sf"/>
</dbReference>
<dbReference type="Gene3D" id="3.90.660.10">
    <property type="match status" value="1"/>
</dbReference>
<dbReference type="SUPFAM" id="SSF51905">
    <property type="entry name" value="FAD/NAD(P)-binding domain"/>
    <property type="match status" value="1"/>
</dbReference>
<dbReference type="PANTHER" id="PTHR16128:SF5">
    <property type="entry name" value="FAD_NAD(P)-BINDING OXIDOREDUCTASE FAMILY PROTEIN"/>
    <property type="match status" value="1"/>
</dbReference>